<evidence type="ECO:0000313" key="6">
    <source>
        <dbReference type="Proteomes" id="UP000218944"/>
    </source>
</evidence>
<dbReference type="InterPro" id="IPR004474">
    <property type="entry name" value="LytR_CpsA_psr"/>
</dbReference>
<feature type="compositionally biased region" description="Basic and acidic residues" evidence="2">
    <location>
        <begin position="503"/>
        <end position="512"/>
    </location>
</feature>
<evidence type="ECO:0000313" key="5">
    <source>
        <dbReference type="EMBL" id="PAU48494.1"/>
    </source>
</evidence>
<keyword evidence="6" id="KW-1185">Reference proteome</keyword>
<dbReference type="Proteomes" id="UP000218944">
    <property type="component" value="Unassembled WGS sequence"/>
</dbReference>
<feature type="region of interest" description="Disordered" evidence="2">
    <location>
        <begin position="339"/>
        <end position="379"/>
    </location>
</feature>
<accession>A0A2A2DAE7</accession>
<dbReference type="Gene3D" id="3.30.70.2390">
    <property type="match status" value="1"/>
</dbReference>
<evidence type="ECO:0000256" key="1">
    <source>
        <dbReference type="ARBA" id="ARBA00006068"/>
    </source>
</evidence>
<evidence type="ECO:0000259" key="3">
    <source>
        <dbReference type="Pfam" id="PF03816"/>
    </source>
</evidence>
<dbReference type="Pfam" id="PF03816">
    <property type="entry name" value="LytR_cpsA_psr"/>
    <property type="match status" value="1"/>
</dbReference>
<feature type="compositionally biased region" description="Low complexity" evidence="2">
    <location>
        <begin position="463"/>
        <end position="473"/>
    </location>
</feature>
<dbReference type="EMBL" id="NSJV01000244">
    <property type="protein sequence ID" value="PAU48494.1"/>
    <property type="molecule type" value="Genomic_DNA"/>
</dbReference>
<feature type="compositionally biased region" description="Low complexity" evidence="2">
    <location>
        <begin position="483"/>
        <end position="502"/>
    </location>
</feature>
<feature type="domain" description="Cell envelope-related transcriptional attenuator" evidence="3">
    <location>
        <begin position="88"/>
        <end position="257"/>
    </location>
</feature>
<dbReference type="NCBIfam" id="TIGR00350">
    <property type="entry name" value="lytR_cpsA_psr"/>
    <property type="match status" value="1"/>
</dbReference>
<name>A0A2A2DAE7_9ACTN</name>
<dbReference type="InterPro" id="IPR050922">
    <property type="entry name" value="LytR/CpsA/Psr_CW_biosynth"/>
</dbReference>
<dbReference type="PANTHER" id="PTHR33392">
    <property type="entry name" value="POLYISOPRENYL-TEICHOIC ACID--PEPTIDOGLYCAN TEICHOIC ACID TRANSFERASE TAGU"/>
    <property type="match status" value="1"/>
</dbReference>
<evidence type="ECO:0000259" key="4">
    <source>
        <dbReference type="Pfam" id="PF13399"/>
    </source>
</evidence>
<dbReference type="Gene3D" id="3.40.630.190">
    <property type="entry name" value="LCP protein"/>
    <property type="match status" value="1"/>
</dbReference>
<proteinExistence type="inferred from homology"/>
<dbReference type="Pfam" id="PF13399">
    <property type="entry name" value="LytR_C"/>
    <property type="match status" value="1"/>
</dbReference>
<dbReference type="AlphaFoldDB" id="A0A2A2DAE7"/>
<dbReference type="PANTHER" id="PTHR33392:SF6">
    <property type="entry name" value="POLYISOPRENYL-TEICHOIC ACID--PEPTIDOGLYCAN TEICHOIC ACID TRANSFERASE TAGU"/>
    <property type="match status" value="1"/>
</dbReference>
<feature type="region of interest" description="Disordered" evidence="2">
    <location>
        <begin position="463"/>
        <end position="522"/>
    </location>
</feature>
<reference evidence="5 6" key="1">
    <citation type="submission" date="2017-08" db="EMBL/GenBank/DDBJ databases">
        <title>Genome sequence of Streptomyces albireticuli NRRL B-1670.</title>
        <authorList>
            <person name="Graham D.E."/>
            <person name="Mahan K.M."/>
            <person name="Klingeman D.M."/>
            <person name="Hettich R.L."/>
            <person name="Parry R.J."/>
            <person name="Spain J.C."/>
        </authorList>
    </citation>
    <scope>NUCLEOTIDE SEQUENCE [LARGE SCALE GENOMIC DNA]</scope>
    <source>
        <strain evidence="5 6">NRRL B-1670</strain>
    </source>
</reference>
<evidence type="ECO:0000256" key="2">
    <source>
        <dbReference type="SAM" id="MobiDB-lite"/>
    </source>
</evidence>
<feature type="domain" description="LytR/CpsA/Psr regulator C-terminal" evidence="4">
    <location>
        <begin position="379"/>
        <end position="461"/>
    </location>
</feature>
<gene>
    <name evidence="5" type="ORF">CK936_13005</name>
</gene>
<protein>
    <submittedName>
        <fullName evidence="5">Transcriptional regulator</fullName>
    </submittedName>
</protein>
<comment type="similarity">
    <text evidence="1">Belongs to the LytR/CpsA/Psr (LCP) family.</text>
</comment>
<feature type="compositionally biased region" description="Gly residues" evidence="2">
    <location>
        <begin position="346"/>
        <end position="365"/>
    </location>
</feature>
<sequence length="522" mass="52832">MTGTRGKRGSGRMRIPAVVVLALLVLLTTGAGWVYLKLNGNISTFDADGLSDDRPGAGAAGQNVLVIGSDSRSGGNSGLGGGEGDVGRSDTALLLHVYGDRKHAVGVSIPRDTLVDIPPCRLPDGTWTAPRTRAMFNSAFSVGESAKGNPACTQNTVEKLTGLRVDHTVVVDFEGFSAMTSAVGGVQVCVPKDVYAGDLNPHLGARGDLLFRKGQQNVSGQKALDYVRVRHGIGDGSDIGRIRRQQAFVASMIKKVRSQGFNPTTLLPLADAATKSMTVDPGLGTADKLLSFAMSLKHIDLHDIKFITVPWRYAGDRVDIVQPDADALWASLKADRTIDGQDATGKGSGSGGGTGGAGGGTGGGAAQADAAAPVKGDGTRISVANGTTVTGLAARAAAALQERGFTVTGTSTATDRDQATTVITFGPGQAGRARALTRMFPGAYVRGDAADGISVTLGRDYAAASSSSSSGPDAGPGAGPGAAPGSAPGAESSAAPSGASSPEPKEQARSADDDPCADLSYG</sequence>
<dbReference type="InterPro" id="IPR027381">
    <property type="entry name" value="LytR/CpsA/Psr_C"/>
</dbReference>
<dbReference type="RefSeq" id="WP_095581124.1">
    <property type="nucleotide sequence ID" value="NZ_JAJQQQ010000009.1"/>
</dbReference>
<organism evidence="5 6">
    <name type="scientific">Streptomyces albireticuli</name>
    <dbReference type="NCBI Taxonomy" id="1940"/>
    <lineage>
        <taxon>Bacteria</taxon>
        <taxon>Bacillati</taxon>
        <taxon>Actinomycetota</taxon>
        <taxon>Actinomycetes</taxon>
        <taxon>Kitasatosporales</taxon>
        <taxon>Streptomycetaceae</taxon>
        <taxon>Streptomyces</taxon>
    </lineage>
</organism>
<comment type="caution">
    <text evidence="5">The sequence shown here is derived from an EMBL/GenBank/DDBJ whole genome shotgun (WGS) entry which is preliminary data.</text>
</comment>